<dbReference type="SMART" id="SM00481">
    <property type="entry name" value="POLIIIAc"/>
    <property type="match status" value="1"/>
</dbReference>
<dbReference type="InterPro" id="IPR016195">
    <property type="entry name" value="Pol/histidinol_Pase-like"/>
</dbReference>
<dbReference type="Gene3D" id="1.10.150.650">
    <property type="match status" value="1"/>
</dbReference>
<protein>
    <submittedName>
        <fullName evidence="2">PHP domain-containing protein</fullName>
    </submittedName>
</protein>
<evidence type="ECO:0000313" key="2">
    <source>
        <dbReference type="EMBL" id="MCU6747157.1"/>
    </source>
</evidence>
<dbReference type="InterPro" id="IPR003141">
    <property type="entry name" value="Pol/His_phosphatase_N"/>
</dbReference>
<dbReference type="EMBL" id="JAOQJX010000006">
    <property type="protein sequence ID" value="MCU6747157.1"/>
    <property type="molecule type" value="Genomic_DNA"/>
</dbReference>
<dbReference type="InterPro" id="IPR052018">
    <property type="entry name" value="PHP_domain"/>
</dbReference>
<dbReference type="SUPFAM" id="SSF89550">
    <property type="entry name" value="PHP domain-like"/>
    <property type="match status" value="1"/>
</dbReference>
<dbReference type="PANTHER" id="PTHR42924:SF3">
    <property type="entry name" value="POLYMERASE_HISTIDINOL PHOSPHATASE N-TERMINAL DOMAIN-CONTAINING PROTEIN"/>
    <property type="match status" value="1"/>
</dbReference>
<dbReference type="CDD" id="cd07438">
    <property type="entry name" value="PHP_HisPPase_AMP"/>
    <property type="match status" value="1"/>
</dbReference>
<evidence type="ECO:0000313" key="3">
    <source>
        <dbReference type="Proteomes" id="UP001652394"/>
    </source>
</evidence>
<accession>A0ABT2TA92</accession>
<comment type="caution">
    <text evidence="2">The sequence shown here is derived from an EMBL/GenBank/DDBJ whole genome shotgun (WGS) entry which is preliminary data.</text>
</comment>
<dbReference type="RefSeq" id="WP_059066418.1">
    <property type="nucleotide sequence ID" value="NZ_JAOQJX010000006.1"/>
</dbReference>
<feature type="domain" description="Polymerase/histidinol phosphatase N-terminal" evidence="1">
    <location>
        <begin position="3"/>
        <end position="68"/>
    </location>
</feature>
<dbReference type="InterPro" id="IPR004013">
    <property type="entry name" value="PHP_dom"/>
</dbReference>
<evidence type="ECO:0000259" key="1">
    <source>
        <dbReference type="SMART" id="SM00481"/>
    </source>
</evidence>
<name>A0ABT2TA92_9FIRM</name>
<dbReference type="Proteomes" id="UP001652394">
    <property type="component" value="Unassembled WGS sequence"/>
</dbReference>
<dbReference type="Pfam" id="PF02811">
    <property type="entry name" value="PHP"/>
    <property type="match status" value="1"/>
</dbReference>
<dbReference type="Gene3D" id="3.20.20.140">
    <property type="entry name" value="Metal-dependent hydrolases"/>
    <property type="match status" value="1"/>
</dbReference>
<proteinExistence type="predicted"/>
<organism evidence="2 3">
    <name type="scientific">Faecalicatena acetigenes</name>
    <dbReference type="NCBI Taxonomy" id="2981790"/>
    <lineage>
        <taxon>Bacteria</taxon>
        <taxon>Bacillati</taxon>
        <taxon>Bacillota</taxon>
        <taxon>Clostridia</taxon>
        <taxon>Lachnospirales</taxon>
        <taxon>Lachnospiraceae</taxon>
        <taxon>Faecalicatena</taxon>
    </lineage>
</organism>
<sequence length="275" mass="30488">MKGDLHCHSIFSDGSATPEQIGKYALRQGLDLIALTDHDTMNGISRLCTYADGTSLTVVPGVECTTKDPFTGRPVHVLCYAPKKPLILEPVLDETSRRRREAKLAMAEKIQKLYPAVQTEDVLDLSRHSASIFESHIMMALANAGITNHPFGPLLGELIGKQGSCYVPIHYPDTLEVIDVMHQAEGIVVIAHPGQFDSVDLIRRLAREKVIHGIECMHYKNSEDVTKTCLEIAASYDLLATGGSDFHGMYTKSPHPVGFRTTDNRNTQRFLEYIQ</sequence>
<reference evidence="2 3" key="1">
    <citation type="journal article" date="2021" name="ISME Commun">
        <title>Automated analysis of genomic sequences facilitates high-throughput and comprehensive description of bacteria.</title>
        <authorList>
            <person name="Hitch T.C.A."/>
        </authorList>
    </citation>
    <scope>NUCLEOTIDE SEQUENCE [LARGE SCALE GENOMIC DNA]</scope>
    <source>
        <strain evidence="2 3">H2_18</strain>
    </source>
</reference>
<gene>
    <name evidence="2" type="ORF">OCV51_05745</name>
</gene>
<keyword evidence="3" id="KW-1185">Reference proteome</keyword>
<dbReference type="PANTHER" id="PTHR42924">
    <property type="entry name" value="EXONUCLEASE"/>
    <property type="match status" value="1"/>
</dbReference>